<evidence type="ECO:0000313" key="2">
    <source>
        <dbReference type="EMBL" id="OWR46188.1"/>
    </source>
</evidence>
<dbReference type="AlphaFoldDB" id="A0A212EXG2"/>
<feature type="transmembrane region" description="Helical" evidence="1">
    <location>
        <begin position="260"/>
        <end position="279"/>
    </location>
</feature>
<dbReference type="eggNOG" id="ENOG502SFT2">
    <property type="taxonomic scope" value="Eukaryota"/>
</dbReference>
<dbReference type="EMBL" id="AGBW02011749">
    <property type="protein sequence ID" value="OWR46188.1"/>
    <property type="molecule type" value="Genomic_DNA"/>
</dbReference>
<sequence>MYLYDPLACGYNLRASKYVNLSAVIHVVWLLVAIALRIIRFSKESQPLKYMLATVLYTTVFVTAFDLSMAIVYIAHIQQSLTYGMILRYSGWSVEMKVQNYDDFGGWFPMVASICWMRGVIILALNVYSCRVLQLLRRRVRKGEEKRRLVLEEHGPIPEAEFKKPDEDKVLYYRTGEHEPSRTILSVIFGWWTLDCRFTPDSSELHEITLIKLLYLYDPEACGRIYFYNVTIKVDNESDSSVMWPIKNIIAKEFRTKVKVWLALHIIWFGSCLATVTRGPRACGFYAITLPFTLTGITMLLTDLIYAGLFVKNIQVTGTEVSILRHLSSYPGGVHWISESLPSSTTDDDTCWISLLFAYCSCRGLVQWIINFWLIKDMYFESLDTHNRLEKEKSRLRSKV</sequence>
<feature type="transmembrane region" description="Helical" evidence="1">
    <location>
        <begin position="20"/>
        <end position="39"/>
    </location>
</feature>
<protein>
    <submittedName>
        <fullName evidence="2">Uncharacterized protein</fullName>
    </submittedName>
</protein>
<feature type="transmembrane region" description="Helical" evidence="1">
    <location>
        <begin position="51"/>
        <end position="75"/>
    </location>
</feature>
<keyword evidence="3" id="KW-1185">Reference proteome</keyword>
<dbReference type="InParanoid" id="A0A212EXG2"/>
<reference evidence="2 3" key="1">
    <citation type="journal article" date="2011" name="Cell">
        <title>The monarch butterfly genome yields insights into long-distance migration.</title>
        <authorList>
            <person name="Zhan S."/>
            <person name="Merlin C."/>
            <person name="Boore J.L."/>
            <person name="Reppert S.M."/>
        </authorList>
    </citation>
    <scope>NUCLEOTIDE SEQUENCE [LARGE SCALE GENOMIC DNA]</scope>
    <source>
        <strain evidence="2">F-2</strain>
    </source>
</reference>
<dbReference type="Proteomes" id="UP000007151">
    <property type="component" value="Unassembled WGS sequence"/>
</dbReference>
<evidence type="ECO:0000256" key="1">
    <source>
        <dbReference type="SAM" id="Phobius"/>
    </source>
</evidence>
<keyword evidence="1" id="KW-0812">Transmembrane</keyword>
<proteinExistence type="predicted"/>
<organism evidence="2 3">
    <name type="scientific">Danaus plexippus plexippus</name>
    <dbReference type="NCBI Taxonomy" id="278856"/>
    <lineage>
        <taxon>Eukaryota</taxon>
        <taxon>Metazoa</taxon>
        <taxon>Ecdysozoa</taxon>
        <taxon>Arthropoda</taxon>
        <taxon>Hexapoda</taxon>
        <taxon>Insecta</taxon>
        <taxon>Pterygota</taxon>
        <taxon>Neoptera</taxon>
        <taxon>Endopterygota</taxon>
        <taxon>Lepidoptera</taxon>
        <taxon>Glossata</taxon>
        <taxon>Ditrysia</taxon>
        <taxon>Papilionoidea</taxon>
        <taxon>Nymphalidae</taxon>
        <taxon>Danainae</taxon>
        <taxon>Danaini</taxon>
        <taxon>Danaina</taxon>
        <taxon>Danaus</taxon>
        <taxon>Danaus</taxon>
    </lineage>
</organism>
<keyword evidence="1" id="KW-0472">Membrane</keyword>
<name>A0A212EXG2_DANPL</name>
<dbReference type="KEGG" id="dpl:KGM_215578"/>
<comment type="caution">
    <text evidence="2">The sequence shown here is derived from an EMBL/GenBank/DDBJ whole genome shotgun (WGS) entry which is preliminary data.</text>
</comment>
<feature type="transmembrane region" description="Helical" evidence="1">
    <location>
        <begin position="285"/>
        <end position="306"/>
    </location>
</feature>
<keyword evidence="1" id="KW-1133">Transmembrane helix</keyword>
<gene>
    <name evidence="2" type="ORF">KGM_215578</name>
</gene>
<accession>A0A212EXG2</accession>
<evidence type="ECO:0000313" key="3">
    <source>
        <dbReference type="Proteomes" id="UP000007151"/>
    </source>
</evidence>
<feature type="transmembrane region" description="Helical" evidence="1">
    <location>
        <begin position="106"/>
        <end position="128"/>
    </location>
</feature>